<dbReference type="OrthoDB" id="19788at10239"/>
<organism evidence="1 2">
    <name type="scientific">Cellulophaga phage phi38:1</name>
    <dbReference type="NCBI Taxonomy" id="1327977"/>
    <lineage>
        <taxon>Viruses</taxon>
        <taxon>Duplodnaviria</taxon>
        <taxon>Heunggongvirae</taxon>
        <taxon>Uroviricota</taxon>
        <taxon>Caudoviricetes</taxon>
        <taxon>Pervagoviridae</taxon>
        <taxon>Callevirus</taxon>
        <taxon>Callevirus phi38una</taxon>
    </lineage>
</organism>
<protein>
    <submittedName>
        <fullName evidence="1">Uncharacterized protein</fullName>
    </submittedName>
</protein>
<dbReference type="RefSeq" id="YP_008241408.1">
    <property type="nucleotide sequence ID" value="NC_021796.1"/>
</dbReference>
<evidence type="ECO:0000313" key="2">
    <source>
        <dbReference type="Proteomes" id="UP000014715"/>
    </source>
</evidence>
<keyword evidence="2" id="KW-1185">Reference proteome</keyword>
<evidence type="ECO:0000313" key="1">
    <source>
        <dbReference type="EMBL" id="AGO48057.1"/>
    </source>
</evidence>
<name>S0A0P8_9CAUD</name>
<gene>
    <name evidence="1" type="ORF">Phi38:1_gp027</name>
</gene>
<proteinExistence type="predicted"/>
<reference evidence="2" key="2">
    <citation type="submission" date="2013-03" db="EMBL/GenBank/DDBJ databases">
        <title>The Cellulophaga phages: a novel, diverse, and globally ubiquitous model system.</title>
        <authorList>
            <person name="Holmfeldt K."/>
            <person name="Solonenko N."/>
            <person name="Shah M."/>
            <person name="Corrier K."/>
            <person name="Riemann L."/>
            <person name="VerBerkmoes N.C."/>
            <person name="Sullivan M.B."/>
        </authorList>
    </citation>
    <scope>NUCLEOTIDE SEQUENCE [LARGE SCALE GENOMIC DNA]</scope>
</reference>
<sequence length="259" mass="30380">MEYRKSRVAMLPTKGKTCIIAHMNSKNLYYYDNVKEANEKKQYTNQHLYLTVDEDIEAGNWVLYNQKEILQVQMVTSESYHFTNGEYEIKTNIFSLVKIIATTDTSLIKTKQCFQCNGTGETTFSGTYTTQRVCDICQGDKVQTAYLPSPPQEFIKKYCELGGIDEVLIEYEFDEYNTRLNFKNKGLGYWTPSFSENNIYKLKVDLVYNTITIKFVEEKTYSRSELQVLKSDIQHLCTWYQGRDVDRCVRLENWVKENL</sequence>
<dbReference type="Proteomes" id="UP000014715">
    <property type="component" value="Segment"/>
</dbReference>
<reference evidence="1 2" key="1">
    <citation type="journal article" date="2013" name="Proc. Natl. Acad. Sci. U.S.A.">
        <title>Twelve previously unknown phage genera are ubiquitous in global oceans.</title>
        <authorList>
            <person name="Holmfeldt K."/>
            <person name="Solonenko N."/>
            <person name="Shah M."/>
            <person name="Corrier K."/>
            <person name="Riemann L."/>
            <person name="Verberkmoes N.C."/>
            <person name="Sullivan M.B."/>
        </authorList>
    </citation>
    <scope>NUCLEOTIDE SEQUENCE [LARGE SCALE GENOMIC DNA]</scope>
    <source>
        <strain evidence="1">Phi38:1</strain>
    </source>
</reference>
<accession>S0A0P8</accession>
<dbReference type="GeneID" id="16796877"/>
<dbReference type="KEGG" id="vg:16796877"/>
<dbReference type="EMBL" id="KC821614">
    <property type="protein sequence ID" value="AGO48057.1"/>
    <property type="molecule type" value="Genomic_DNA"/>
</dbReference>